<dbReference type="Proteomes" id="UP000272706">
    <property type="component" value="Unassembled WGS sequence"/>
</dbReference>
<dbReference type="OrthoDB" id="8049568at2"/>
<dbReference type="PANTHER" id="PTHR46401">
    <property type="entry name" value="GLYCOSYLTRANSFERASE WBBK-RELATED"/>
    <property type="match status" value="1"/>
</dbReference>
<name>A0A3A5KEP4_9HYPH</name>
<feature type="domain" description="Glycosyl transferase family 1" evidence="2">
    <location>
        <begin position="1004"/>
        <end position="1136"/>
    </location>
</feature>
<proteinExistence type="predicted"/>
<feature type="domain" description="Glycosyl transferase family 1" evidence="2">
    <location>
        <begin position="220"/>
        <end position="381"/>
    </location>
</feature>
<evidence type="ECO:0000256" key="1">
    <source>
        <dbReference type="ARBA" id="ARBA00022679"/>
    </source>
</evidence>
<organism evidence="3 4">
    <name type="scientific">Mesorhizobium waimense</name>
    <dbReference type="NCBI Taxonomy" id="1300307"/>
    <lineage>
        <taxon>Bacteria</taxon>
        <taxon>Pseudomonadati</taxon>
        <taxon>Pseudomonadota</taxon>
        <taxon>Alphaproteobacteria</taxon>
        <taxon>Hyphomicrobiales</taxon>
        <taxon>Phyllobacteriaceae</taxon>
        <taxon>Mesorhizobium</taxon>
    </lineage>
</organism>
<dbReference type="PANTHER" id="PTHR46401:SF2">
    <property type="entry name" value="GLYCOSYLTRANSFERASE WBBK-RELATED"/>
    <property type="match status" value="1"/>
</dbReference>
<dbReference type="GO" id="GO:0016757">
    <property type="term" value="F:glycosyltransferase activity"/>
    <property type="evidence" value="ECO:0007669"/>
    <property type="project" value="InterPro"/>
</dbReference>
<dbReference type="RefSeq" id="WP_120017743.1">
    <property type="nucleotide sequence ID" value="NZ_QZWZ01000033.1"/>
</dbReference>
<accession>A0A3A5KEP4</accession>
<evidence type="ECO:0000313" key="3">
    <source>
        <dbReference type="EMBL" id="RJT30857.1"/>
    </source>
</evidence>
<dbReference type="InterPro" id="IPR001296">
    <property type="entry name" value="Glyco_trans_1"/>
</dbReference>
<comment type="caution">
    <text evidence="3">The sequence shown here is derived from an EMBL/GenBank/DDBJ whole genome shotgun (WGS) entry which is preliminary data.</text>
</comment>
<evidence type="ECO:0000259" key="2">
    <source>
        <dbReference type="Pfam" id="PF00534"/>
    </source>
</evidence>
<dbReference type="GO" id="GO:0009103">
    <property type="term" value="P:lipopolysaccharide biosynthetic process"/>
    <property type="evidence" value="ECO:0007669"/>
    <property type="project" value="TreeGrafter"/>
</dbReference>
<dbReference type="CDD" id="cd03801">
    <property type="entry name" value="GT4_PimA-like"/>
    <property type="match status" value="1"/>
</dbReference>
<gene>
    <name evidence="3" type="ORF">D3227_29475</name>
</gene>
<sequence length="1212" mass="135704">MRIALDLQGAQTESRFRGIGRYTISLAEAIYRNRGHHEVCFVLNGNMPETVDLIFDSLSNVAPLHSFHVWNGPDRRLGDDWYDIGWRKSASEKIFEAFTESLHADVVHISSLFEGFSDHSASSIGQLPRSSLIATTLYDLIPFIYRDMYLPSGTPSEKFYLEKIDYLKRSDICLAISDYTAEEAVSLLSLNKNNVFNISGSTSDEFRPIPHFDRREAARKFSLNRELILYTGGIDFRKNIDRLLGAFANLPPDVRRRHVLGIVGKIGEIPAIQIKAKAKSLGLNDADFRLFGYVSDHDLVELYNSCRLFVFPSWHEGFGLPALEAMKCGAPTIAAGTTSIPEVVGWDKALFDPMDERSIADKMLAALTDDEFRAELSQRGLERARLFSWDQSAEKAIKAFETVSSHSVRAAGGVGTNAEYRALIDSIASVDGATDEDLLSTAEAIEVSFRETKRRESSFDLSKKLKWRVEGPFDSSYSLALLNRETARALAELGHDVALFSTEGPGDFPPNPHYLGQNPDLNAMWIRSQELGQRDADVTSRILYPPRVDDMASPINMLHHYAWEESGFPLEWVEKFNRHLQAITCLSPHVEKILIDHGVIVPLSVSGCGIDHWDRIVADPTFRLPQTGFKFLHVSSCFPRKGADLLLKAYGRAFSPRDNVVLIIKTFPNPHNEIDRWLREAVGDRTDFPRVEIIIEDFDNSRLKALYEACDVLVAPSRAEGFGLPMAEAMMSGLPVITTAWGGQLDFCKPEIAWLVDYQFERTQTHFGLSDSVWATADIHHLADTMRGAFEFPKEELRHRAALGRNKLLREFRWAGVAQRLVEGAGRSLAGTKRTEPSIGWMSTWKKTCGIAGYSEHLLAEFSKMPIIFGTIDSAINAPGENIIRCWSEGGNLDEVSRAAQENRIDVLVVQFNYAFFEFAEFSRFINEQIASGMIVVVVLHSTHDNSLTPDKKLMFISEALSCCHRILVHSVDDMNRLKDVGLVDNVTLFPHGLIEMSEGATRHKSHRASSRSYVLASYGFFLPHKGLHTLIRAVGLLRKNGVDVKLRMVNAEYANPQSRQLIDQARELINDLGLDQHVELHTKFLDDQESLALLADSDLIVFPYENTGESSSAAVRHGIAAKRPVAVTPLPIFDDVREAVFELPGHDPASISLGIRNLLGELSTNSNSAKQKASDAERWRAAHQQERLSARLEGMLKALHNKHHHDSWLGS</sequence>
<dbReference type="EMBL" id="QZWZ01000033">
    <property type="protein sequence ID" value="RJT30857.1"/>
    <property type="molecule type" value="Genomic_DNA"/>
</dbReference>
<protein>
    <submittedName>
        <fullName evidence="3">Glycosyltransferase</fullName>
    </submittedName>
</protein>
<reference evidence="3 4" key="1">
    <citation type="submission" date="2018-09" db="EMBL/GenBank/DDBJ databases">
        <title>Mesorhizobium carmichaelinearum sp. nov. isolated from Carmichaelinea spp. root nodules in New Zealand.</title>
        <authorList>
            <person name="De Meyer S.E."/>
        </authorList>
    </citation>
    <scope>NUCLEOTIDE SEQUENCE [LARGE SCALE GENOMIC DNA]</scope>
    <source>
        <strain evidence="3 4">ICMP19557</strain>
    </source>
</reference>
<dbReference type="Gene3D" id="3.40.50.2000">
    <property type="entry name" value="Glycogen Phosphorylase B"/>
    <property type="match status" value="4"/>
</dbReference>
<dbReference type="CDD" id="cd03809">
    <property type="entry name" value="GT4_MtfB-like"/>
    <property type="match status" value="1"/>
</dbReference>
<feature type="domain" description="Glycosyl transferase family 1" evidence="2">
    <location>
        <begin position="624"/>
        <end position="752"/>
    </location>
</feature>
<keyword evidence="1 3" id="KW-0808">Transferase</keyword>
<evidence type="ECO:0000313" key="4">
    <source>
        <dbReference type="Proteomes" id="UP000272706"/>
    </source>
</evidence>
<keyword evidence="4" id="KW-1185">Reference proteome</keyword>
<dbReference type="Pfam" id="PF00534">
    <property type="entry name" value="Glycos_transf_1"/>
    <property type="match status" value="3"/>
</dbReference>
<dbReference type="AlphaFoldDB" id="A0A3A5KEP4"/>
<dbReference type="SUPFAM" id="SSF53756">
    <property type="entry name" value="UDP-Glycosyltransferase/glycogen phosphorylase"/>
    <property type="match status" value="3"/>
</dbReference>